<organism evidence="1 2">
    <name type="scientific">Barnesiella viscericola DSM 18177</name>
    <dbReference type="NCBI Taxonomy" id="880074"/>
    <lineage>
        <taxon>Bacteria</taxon>
        <taxon>Pseudomonadati</taxon>
        <taxon>Bacteroidota</taxon>
        <taxon>Bacteroidia</taxon>
        <taxon>Bacteroidales</taxon>
        <taxon>Barnesiellaceae</taxon>
        <taxon>Barnesiella</taxon>
    </lineage>
</organism>
<dbReference type="Gene3D" id="2.60.120.200">
    <property type="match status" value="1"/>
</dbReference>
<accession>W0EW18</accession>
<evidence type="ECO:0008006" key="3">
    <source>
        <dbReference type="Google" id="ProtNLM"/>
    </source>
</evidence>
<proteinExistence type="predicted"/>
<sequence length="799" mass="86271">MLAIAGLTANANNAKVVRNLNVDASQMSAQVVKNTQKAADVAKLRGEVVANQKGIKVVRANDGSLKRMILKASDKVNTMRLAKPSVMAATSTFSEGFEGWDGKTVDWIPSGWVDESKVGTDPNSADGNYTWEVSGGQPYYGVLPYEGEATAYIATAFALDMETMQIVYPQQDEWLITPAITPAAGDKFNFFLTYSPGWTLLDSEKAAAGIYEFTARNTDLEVLVSTDDGNEWTKLWNVIDEDAIKNYTVDELDATMNVFSTKCISLDIAEYAGKAVKFAFRYVGKAGMDMAIDNVSVGTMAPDASYAVPAGLWWAPDAFSGNYFPNAMTVAAYAPTLFKNTSIVPAESSWEYLTSVDGQTTTLLTSEETNLEVTYPFGVYEYPYLTSTVDGESATYTFGDWTNSQTGAETRAYLVAGGSPDAVIGKESALYGVCNYNFQSVESFAGIPDNTNANWQNWGRTEAKVVGFGAMMPQTNAPYTMSSVYVVFGTLTGDLTLPITVDVYKVVDNKIGEKLASATTVPQGNMDSYFVSDSYLVPFLLTQQMGELTQNVSLTIDSPIFIQINIPEGIQAAPLMTVSYDTPEFANSYAVYDDGNMFSINLLSLQDEQGGSMGIYGMCLTTDATFTWLRSTDGDYKFEVPNEGGSKTFNIDAYYLPEGWSIEDTGDALYDWVEPTTNYDEATGAMSLTFTVTELPADAVGRLTDVTVSIPGASAVFRIAQGDVSGVEGVVAPAVIVTVENGNFVVNGSEVSSVDVYNIAGQRVASAAIQGETVIDGQNLAKGVYILKFNNNKTVKIVK</sequence>
<protein>
    <recommendedName>
        <fullName evidence="3">Secretion system C-terminal sorting domain-containing protein</fullName>
    </recommendedName>
</protein>
<dbReference type="KEGG" id="bvs:BARVI_04970"/>
<dbReference type="HOGENOM" id="CLU_351860_0_0_10"/>
<dbReference type="PATRIC" id="fig|880074.11.peg.1047"/>
<dbReference type="AlphaFoldDB" id="W0EW18"/>
<dbReference type="Proteomes" id="UP000018901">
    <property type="component" value="Chromosome"/>
</dbReference>
<reference evidence="1 2" key="1">
    <citation type="submission" date="2013-12" db="EMBL/GenBank/DDBJ databases">
        <authorList>
            <consortium name="DOE Joint Genome Institute"/>
            <person name="Eisen J."/>
            <person name="Huntemann M."/>
            <person name="Han J."/>
            <person name="Chen A."/>
            <person name="Kyrpides N."/>
            <person name="Mavromatis K."/>
            <person name="Markowitz V."/>
            <person name="Palaniappan K."/>
            <person name="Ivanova N."/>
            <person name="Schaumberg A."/>
            <person name="Pati A."/>
            <person name="Liolios K."/>
            <person name="Nordberg H.P."/>
            <person name="Cantor M.N."/>
            <person name="Hua S.X."/>
            <person name="Woyke T."/>
        </authorList>
    </citation>
    <scope>NUCLEOTIDE SEQUENCE [LARGE SCALE GENOMIC DNA]</scope>
    <source>
        <strain evidence="2">DSM 18177</strain>
    </source>
</reference>
<dbReference type="InterPro" id="IPR026444">
    <property type="entry name" value="Secre_tail"/>
</dbReference>
<dbReference type="NCBIfam" id="TIGR04183">
    <property type="entry name" value="Por_Secre_tail"/>
    <property type="match status" value="1"/>
</dbReference>
<dbReference type="STRING" id="880074.BARVI_04970"/>
<dbReference type="NCBIfam" id="NF038128">
    <property type="entry name" value="choice_anch_J"/>
    <property type="match status" value="1"/>
</dbReference>
<evidence type="ECO:0000313" key="2">
    <source>
        <dbReference type="Proteomes" id="UP000018901"/>
    </source>
</evidence>
<name>W0EW18_9BACT</name>
<dbReference type="EMBL" id="CP007034">
    <property type="protein sequence ID" value="AHF13728.1"/>
    <property type="molecule type" value="Genomic_DNA"/>
</dbReference>
<keyword evidence="2" id="KW-1185">Reference proteome</keyword>
<evidence type="ECO:0000313" key="1">
    <source>
        <dbReference type="EMBL" id="AHF13728.1"/>
    </source>
</evidence>
<gene>
    <name evidence="1" type="ORF">BARVI_04970</name>
</gene>